<protein>
    <submittedName>
        <fullName evidence="1">Uncharacterized protein</fullName>
    </submittedName>
</protein>
<evidence type="ECO:0000313" key="2">
    <source>
        <dbReference type="Proteomes" id="UP001194468"/>
    </source>
</evidence>
<dbReference type="AlphaFoldDB" id="A0AAD4G939"/>
<comment type="caution">
    <text evidence="1">The sequence shown here is derived from an EMBL/GenBank/DDBJ whole genome shotgun (WGS) entry which is preliminary data.</text>
</comment>
<sequence length="175" mass="20065">LPMEVQCEIFLMFRDRRNVHRYAHVVKKMHVWLEPYVYRVVRLHGDNSVRKFLAVVAEGSQALSTKKLVLCRAVSISNVVQVLTLCRNVEDLAMQHSLRYITHHSINPLLQPMSNLLRIKTMYTELATVAGEEHVILPDFVWFTCLSHLHLSISWPSLDAVPEGISTLANLTHLS</sequence>
<organism evidence="1 2">
    <name type="scientific">Boletus edulis BED1</name>
    <dbReference type="NCBI Taxonomy" id="1328754"/>
    <lineage>
        <taxon>Eukaryota</taxon>
        <taxon>Fungi</taxon>
        <taxon>Dikarya</taxon>
        <taxon>Basidiomycota</taxon>
        <taxon>Agaricomycotina</taxon>
        <taxon>Agaricomycetes</taxon>
        <taxon>Agaricomycetidae</taxon>
        <taxon>Boletales</taxon>
        <taxon>Boletineae</taxon>
        <taxon>Boletaceae</taxon>
        <taxon>Boletoideae</taxon>
        <taxon>Boletus</taxon>
    </lineage>
</organism>
<reference evidence="1" key="2">
    <citation type="journal article" date="2020" name="Nat. Commun.">
        <title>Large-scale genome sequencing of mycorrhizal fungi provides insights into the early evolution of symbiotic traits.</title>
        <authorList>
            <person name="Miyauchi S."/>
            <person name="Kiss E."/>
            <person name="Kuo A."/>
            <person name="Drula E."/>
            <person name="Kohler A."/>
            <person name="Sanchez-Garcia M."/>
            <person name="Morin E."/>
            <person name="Andreopoulos B."/>
            <person name="Barry K.W."/>
            <person name="Bonito G."/>
            <person name="Buee M."/>
            <person name="Carver A."/>
            <person name="Chen C."/>
            <person name="Cichocki N."/>
            <person name="Clum A."/>
            <person name="Culley D."/>
            <person name="Crous P.W."/>
            <person name="Fauchery L."/>
            <person name="Girlanda M."/>
            <person name="Hayes R.D."/>
            <person name="Keri Z."/>
            <person name="LaButti K."/>
            <person name="Lipzen A."/>
            <person name="Lombard V."/>
            <person name="Magnuson J."/>
            <person name="Maillard F."/>
            <person name="Murat C."/>
            <person name="Nolan M."/>
            <person name="Ohm R.A."/>
            <person name="Pangilinan J."/>
            <person name="Pereira M.F."/>
            <person name="Perotto S."/>
            <person name="Peter M."/>
            <person name="Pfister S."/>
            <person name="Riley R."/>
            <person name="Sitrit Y."/>
            <person name="Stielow J.B."/>
            <person name="Szollosi G."/>
            <person name="Zifcakova L."/>
            <person name="Stursova M."/>
            <person name="Spatafora J.W."/>
            <person name="Tedersoo L."/>
            <person name="Vaario L.M."/>
            <person name="Yamada A."/>
            <person name="Yan M."/>
            <person name="Wang P."/>
            <person name="Xu J."/>
            <person name="Bruns T."/>
            <person name="Baldrian P."/>
            <person name="Vilgalys R."/>
            <person name="Dunand C."/>
            <person name="Henrissat B."/>
            <person name="Grigoriev I.V."/>
            <person name="Hibbett D."/>
            <person name="Nagy L.G."/>
            <person name="Martin F.M."/>
        </authorList>
    </citation>
    <scope>NUCLEOTIDE SEQUENCE</scope>
    <source>
        <strain evidence="1">BED1</strain>
    </source>
</reference>
<dbReference type="EMBL" id="WHUW01000058">
    <property type="protein sequence ID" value="KAF8430680.1"/>
    <property type="molecule type" value="Genomic_DNA"/>
</dbReference>
<dbReference type="Proteomes" id="UP001194468">
    <property type="component" value="Unassembled WGS sequence"/>
</dbReference>
<feature type="non-terminal residue" evidence="1">
    <location>
        <position position="1"/>
    </location>
</feature>
<gene>
    <name evidence="1" type="ORF">L210DRAFT_818690</name>
</gene>
<evidence type="ECO:0000313" key="1">
    <source>
        <dbReference type="EMBL" id="KAF8430680.1"/>
    </source>
</evidence>
<proteinExistence type="predicted"/>
<accession>A0AAD4G939</accession>
<keyword evidence="2" id="KW-1185">Reference proteome</keyword>
<reference evidence="1" key="1">
    <citation type="submission" date="2019-10" db="EMBL/GenBank/DDBJ databases">
        <authorList>
            <consortium name="DOE Joint Genome Institute"/>
            <person name="Kuo A."/>
            <person name="Miyauchi S."/>
            <person name="Kiss E."/>
            <person name="Drula E."/>
            <person name="Kohler A."/>
            <person name="Sanchez-Garcia M."/>
            <person name="Andreopoulos B."/>
            <person name="Barry K.W."/>
            <person name="Bonito G."/>
            <person name="Buee M."/>
            <person name="Carver A."/>
            <person name="Chen C."/>
            <person name="Cichocki N."/>
            <person name="Clum A."/>
            <person name="Culley D."/>
            <person name="Crous P.W."/>
            <person name="Fauchery L."/>
            <person name="Girlanda M."/>
            <person name="Hayes R."/>
            <person name="Keri Z."/>
            <person name="LaButti K."/>
            <person name="Lipzen A."/>
            <person name="Lombard V."/>
            <person name="Magnuson J."/>
            <person name="Maillard F."/>
            <person name="Morin E."/>
            <person name="Murat C."/>
            <person name="Nolan M."/>
            <person name="Ohm R."/>
            <person name="Pangilinan J."/>
            <person name="Pereira M."/>
            <person name="Perotto S."/>
            <person name="Peter M."/>
            <person name="Riley R."/>
            <person name="Sitrit Y."/>
            <person name="Stielow B."/>
            <person name="Szollosi G."/>
            <person name="Zifcakova L."/>
            <person name="Stursova M."/>
            <person name="Spatafora J.W."/>
            <person name="Tedersoo L."/>
            <person name="Vaario L.-M."/>
            <person name="Yamada A."/>
            <person name="Yan M."/>
            <person name="Wang P."/>
            <person name="Xu J."/>
            <person name="Bruns T."/>
            <person name="Baldrian P."/>
            <person name="Vilgalys R."/>
            <person name="Henrissat B."/>
            <person name="Grigoriev I.V."/>
            <person name="Hibbett D."/>
            <person name="Nagy L.G."/>
            <person name="Martin F.M."/>
        </authorList>
    </citation>
    <scope>NUCLEOTIDE SEQUENCE</scope>
    <source>
        <strain evidence="1">BED1</strain>
    </source>
</reference>
<name>A0AAD4G939_BOLED</name>
<feature type="non-terminal residue" evidence="1">
    <location>
        <position position="175"/>
    </location>
</feature>